<name>A0ABU7KPB9_9ACTN</name>
<dbReference type="InterPro" id="IPR025877">
    <property type="entry name" value="MobA-like_NTP_Trfase"/>
</dbReference>
<dbReference type="EMBL" id="JAUUCC010000025">
    <property type="protein sequence ID" value="MEE2051145.1"/>
    <property type="molecule type" value="Genomic_DNA"/>
</dbReference>
<organism evidence="3 4">
    <name type="scientific">Nocardiopsis tropica</name>
    <dbReference type="NCBI Taxonomy" id="109330"/>
    <lineage>
        <taxon>Bacteria</taxon>
        <taxon>Bacillati</taxon>
        <taxon>Actinomycetota</taxon>
        <taxon>Actinomycetes</taxon>
        <taxon>Streptosporangiales</taxon>
        <taxon>Nocardiopsidaceae</taxon>
        <taxon>Nocardiopsis</taxon>
    </lineage>
</organism>
<reference evidence="3 4" key="1">
    <citation type="submission" date="2023-07" db="EMBL/GenBank/DDBJ databases">
        <authorList>
            <person name="Girao M."/>
            <person name="Carvalho M.F."/>
        </authorList>
    </citation>
    <scope>NUCLEOTIDE SEQUENCE [LARGE SCALE GENOMIC DNA]</scope>
    <source>
        <strain evidence="3 4">66/93</strain>
    </source>
</reference>
<feature type="domain" description="MobA-like NTP transferase" evidence="2">
    <location>
        <begin position="21"/>
        <end position="169"/>
    </location>
</feature>
<dbReference type="Proteomes" id="UP001348641">
    <property type="component" value="Unassembled WGS sequence"/>
</dbReference>
<gene>
    <name evidence="3" type="ORF">Q8A49_11645</name>
</gene>
<evidence type="ECO:0000313" key="4">
    <source>
        <dbReference type="Proteomes" id="UP001348641"/>
    </source>
</evidence>
<accession>A0ABU7KPB9</accession>
<sequence length="213" mass="22071">MDTPSTRSTPPRQDRPGALDAVILAGGGGRRMGGVDKPGLAVAGRTLLERVADAVRAHGAAAAGTGTDPRLVVVGPHRESPRALYVREDPPGSGPVPALRAGIAHVRSDWFALLAADLPHLAPEHLDALAGAAVRDGAGAVFVDPAGREQWLTGVWRTDAVRDALAGYIGRSLYGLLGPLEPRPVPADDLAAADCDTPEDLARARRLLEPPAP</sequence>
<protein>
    <submittedName>
        <fullName evidence="3">NTP transferase domain-containing protein</fullName>
    </submittedName>
</protein>
<keyword evidence="1 3" id="KW-0808">Transferase</keyword>
<evidence type="ECO:0000313" key="3">
    <source>
        <dbReference type="EMBL" id="MEE2051145.1"/>
    </source>
</evidence>
<dbReference type="GO" id="GO:0016740">
    <property type="term" value="F:transferase activity"/>
    <property type="evidence" value="ECO:0007669"/>
    <property type="project" value="UniProtKB-KW"/>
</dbReference>
<dbReference type="Gene3D" id="3.90.550.10">
    <property type="entry name" value="Spore Coat Polysaccharide Biosynthesis Protein SpsA, Chain A"/>
    <property type="match status" value="1"/>
</dbReference>
<evidence type="ECO:0000256" key="1">
    <source>
        <dbReference type="ARBA" id="ARBA00022679"/>
    </source>
</evidence>
<dbReference type="RefSeq" id="WP_330158366.1">
    <property type="nucleotide sequence ID" value="NZ_BAAAJA010000025.1"/>
</dbReference>
<proteinExistence type="predicted"/>
<dbReference type="SUPFAM" id="SSF53448">
    <property type="entry name" value="Nucleotide-diphospho-sugar transferases"/>
    <property type="match status" value="1"/>
</dbReference>
<dbReference type="InterPro" id="IPR029044">
    <property type="entry name" value="Nucleotide-diphossugar_trans"/>
</dbReference>
<comment type="caution">
    <text evidence="3">The sequence shown here is derived from an EMBL/GenBank/DDBJ whole genome shotgun (WGS) entry which is preliminary data.</text>
</comment>
<dbReference type="Pfam" id="PF12804">
    <property type="entry name" value="NTP_transf_3"/>
    <property type="match status" value="1"/>
</dbReference>
<dbReference type="PANTHER" id="PTHR19136">
    <property type="entry name" value="MOLYBDENUM COFACTOR GUANYLYLTRANSFERASE"/>
    <property type="match status" value="1"/>
</dbReference>
<dbReference type="PANTHER" id="PTHR19136:SF81">
    <property type="entry name" value="MOLYBDENUM COFACTOR GUANYLYLTRANSFERASE"/>
    <property type="match status" value="1"/>
</dbReference>
<evidence type="ECO:0000259" key="2">
    <source>
        <dbReference type="Pfam" id="PF12804"/>
    </source>
</evidence>